<dbReference type="InterPro" id="IPR002925">
    <property type="entry name" value="Dienelactn_hydro"/>
</dbReference>
<reference evidence="2 3" key="1">
    <citation type="journal article" date="2019" name="New Phytol.">
        <title>Comparative genomics reveals unique wood-decay strategies and fruiting body development in the Schizophyllaceae.</title>
        <authorList>
            <person name="Almasi E."/>
            <person name="Sahu N."/>
            <person name="Krizsan K."/>
            <person name="Balint B."/>
            <person name="Kovacs G.M."/>
            <person name="Kiss B."/>
            <person name="Cseklye J."/>
            <person name="Drula E."/>
            <person name="Henrissat B."/>
            <person name="Nagy I."/>
            <person name="Chovatia M."/>
            <person name="Adam C."/>
            <person name="LaButti K."/>
            <person name="Lipzen A."/>
            <person name="Riley R."/>
            <person name="Grigoriev I.V."/>
            <person name="Nagy L.G."/>
        </authorList>
    </citation>
    <scope>NUCLEOTIDE SEQUENCE [LARGE SCALE GENOMIC DNA]</scope>
    <source>
        <strain evidence="2 3">NL-1724</strain>
    </source>
</reference>
<dbReference type="Gene3D" id="3.40.50.1820">
    <property type="entry name" value="alpha/beta hydrolase"/>
    <property type="match status" value="1"/>
</dbReference>
<evidence type="ECO:0000259" key="1">
    <source>
        <dbReference type="Pfam" id="PF01738"/>
    </source>
</evidence>
<keyword evidence="3" id="KW-1185">Reference proteome</keyword>
<keyword evidence="2" id="KW-0378">Hydrolase</keyword>
<dbReference type="STRING" id="97359.A0A550CXZ0"/>
<dbReference type="PANTHER" id="PTHR17630">
    <property type="entry name" value="DIENELACTONE HYDROLASE"/>
    <property type="match status" value="1"/>
</dbReference>
<protein>
    <submittedName>
        <fullName evidence="2">Alpha/Beta hydrolase protein</fullName>
    </submittedName>
</protein>
<name>A0A550CXZ0_9AGAR</name>
<feature type="domain" description="Dienelactone hydrolase" evidence="1">
    <location>
        <begin position="28"/>
        <end position="248"/>
    </location>
</feature>
<dbReference type="PANTHER" id="PTHR17630:SF44">
    <property type="entry name" value="PROTEIN AIM2"/>
    <property type="match status" value="1"/>
</dbReference>
<dbReference type="Proteomes" id="UP000320762">
    <property type="component" value="Unassembled WGS sequence"/>
</dbReference>
<dbReference type="EMBL" id="VDMD01000001">
    <property type="protein sequence ID" value="TRM69649.1"/>
    <property type="molecule type" value="Genomic_DNA"/>
</dbReference>
<evidence type="ECO:0000313" key="3">
    <source>
        <dbReference type="Proteomes" id="UP000320762"/>
    </source>
</evidence>
<sequence>MSLCKDCIRGVQWEGTPTGKMEKINGVDCYVATPEGDYPTDKILLFLTDIFGVPLVNAQLLADDFAANGIKVVIPDYLNGDPVPPDGRNPGSDFDLPKWFENHSPEQTRAPLDKAIAGLKEQGVTTFGAIGYCLGGRYVFDLAFDNVIKAAAVAHPSLLQMPADAEKYATTSVPLLVESCENDVMFPQEKQTAMDAILGEGKFAPGYKREYWEGCTHGFAVRGDQSNPKVKAGKEGAFKDTVEWMQKHL</sequence>
<evidence type="ECO:0000313" key="2">
    <source>
        <dbReference type="EMBL" id="TRM69649.1"/>
    </source>
</evidence>
<dbReference type="SUPFAM" id="SSF53474">
    <property type="entry name" value="alpha/beta-Hydrolases"/>
    <property type="match status" value="1"/>
</dbReference>
<proteinExistence type="predicted"/>
<dbReference type="GO" id="GO:0016787">
    <property type="term" value="F:hydrolase activity"/>
    <property type="evidence" value="ECO:0007669"/>
    <property type="project" value="UniProtKB-KW"/>
</dbReference>
<dbReference type="OrthoDB" id="17560at2759"/>
<gene>
    <name evidence="2" type="ORF">BD626DRAFT_474867</name>
</gene>
<dbReference type="InterPro" id="IPR029058">
    <property type="entry name" value="AB_hydrolase_fold"/>
</dbReference>
<comment type="caution">
    <text evidence="2">The sequence shown here is derived from an EMBL/GenBank/DDBJ whole genome shotgun (WGS) entry which is preliminary data.</text>
</comment>
<organism evidence="2 3">
    <name type="scientific">Schizophyllum amplum</name>
    <dbReference type="NCBI Taxonomy" id="97359"/>
    <lineage>
        <taxon>Eukaryota</taxon>
        <taxon>Fungi</taxon>
        <taxon>Dikarya</taxon>
        <taxon>Basidiomycota</taxon>
        <taxon>Agaricomycotina</taxon>
        <taxon>Agaricomycetes</taxon>
        <taxon>Agaricomycetidae</taxon>
        <taxon>Agaricales</taxon>
        <taxon>Schizophyllaceae</taxon>
        <taxon>Schizophyllum</taxon>
    </lineage>
</organism>
<dbReference type="AlphaFoldDB" id="A0A550CXZ0"/>
<accession>A0A550CXZ0</accession>
<dbReference type="Pfam" id="PF01738">
    <property type="entry name" value="DLH"/>
    <property type="match status" value="1"/>
</dbReference>